<keyword evidence="3" id="KW-0049">Antioxidant</keyword>
<dbReference type="InterPro" id="IPR037944">
    <property type="entry name" value="PRX5-like"/>
</dbReference>
<feature type="domain" description="Thioredoxin" evidence="4">
    <location>
        <begin position="3"/>
        <end position="159"/>
    </location>
</feature>
<comment type="similarity">
    <text evidence="3">Belongs to the peroxiredoxin family. Prx5 subfamily.</text>
</comment>
<dbReference type="PANTHER" id="PTHR10430:SF16">
    <property type="entry name" value="PEROXIREDOXIN-5, MITOCHONDRIAL"/>
    <property type="match status" value="1"/>
</dbReference>
<evidence type="ECO:0000313" key="6">
    <source>
        <dbReference type="Proteomes" id="UP001317963"/>
    </source>
</evidence>
<protein>
    <recommendedName>
        <fullName evidence="3">Glutathione-dependent peroxiredoxin</fullName>
        <ecNumber evidence="3">1.11.1.27</ecNumber>
    </recommendedName>
</protein>
<reference evidence="5 6" key="1">
    <citation type="submission" date="2019-02" db="EMBL/GenBank/DDBJ databases">
        <title>Halieaceae_genomes.</title>
        <authorList>
            <person name="Li S.-H."/>
        </authorList>
    </citation>
    <scope>NUCLEOTIDE SEQUENCE [LARGE SCALE GENOMIC DNA]</scope>
    <source>
        <strain evidence="5 6">JH123</strain>
    </source>
</reference>
<evidence type="ECO:0000256" key="3">
    <source>
        <dbReference type="RuleBase" id="RU366011"/>
    </source>
</evidence>
<dbReference type="Gene3D" id="3.40.30.10">
    <property type="entry name" value="Glutaredoxin"/>
    <property type="match status" value="1"/>
</dbReference>
<comment type="catalytic activity">
    <reaction evidence="3">
        <text>a hydroperoxide + 2 glutathione = an alcohol + glutathione disulfide + H2O</text>
        <dbReference type="Rhea" id="RHEA:62632"/>
        <dbReference type="ChEBI" id="CHEBI:15377"/>
        <dbReference type="ChEBI" id="CHEBI:30879"/>
        <dbReference type="ChEBI" id="CHEBI:35924"/>
        <dbReference type="ChEBI" id="CHEBI:57925"/>
        <dbReference type="ChEBI" id="CHEBI:58297"/>
        <dbReference type="EC" id="1.11.1.27"/>
    </reaction>
</comment>
<proteinExistence type="inferred from homology"/>
<dbReference type="InterPro" id="IPR013740">
    <property type="entry name" value="Redoxin"/>
</dbReference>
<dbReference type="RefSeq" id="WP_279242133.1">
    <property type="nucleotide sequence ID" value="NZ_CP036501.1"/>
</dbReference>
<name>A0ABY6Q4B9_9GAMM</name>
<keyword evidence="1 3" id="KW-0575">Peroxidase</keyword>
<sequence length="159" mass="16300">MALSSGDNVPSCTLSVMGDSGPTPLTTDDLFNGKRVLLFALPGAFTPGCSMAHLPGYVATADKIKAAGVDTIACLSVNDAFVMGAWGEAQNASEIVMVADGNCQFTDAMGLTLDGTGFGMGKRSQRYAMIVDNGVISHINVEDGPGVDASSAETMMALL</sequence>
<evidence type="ECO:0000256" key="1">
    <source>
        <dbReference type="ARBA" id="ARBA00022559"/>
    </source>
</evidence>
<dbReference type="InterPro" id="IPR036249">
    <property type="entry name" value="Thioredoxin-like_sf"/>
</dbReference>
<evidence type="ECO:0000256" key="2">
    <source>
        <dbReference type="ARBA" id="ARBA00023002"/>
    </source>
</evidence>
<dbReference type="EC" id="1.11.1.27" evidence="3"/>
<keyword evidence="6" id="KW-1185">Reference proteome</keyword>
<keyword evidence="2 3" id="KW-0560">Oxidoreductase</keyword>
<evidence type="ECO:0000313" key="5">
    <source>
        <dbReference type="EMBL" id="UZP73355.1"/>
    </source>
</evidence>
<dbReference type="Pfam" id="PF08534">
    <property type="entry name" value="Redoxin"/>
    <property type="match status" value="1"/>
</dbReference>
<comment type="function">
    <text evidence="3">Thiol-specific peroxidase that catalyzes the reduction of hydrogen peroxide and organic hydroperoxides to water and alcohols, respectively. Plays a role in cell protection against oxidative stress by detoxifying peroxides.</text>
</comment>
<dbReference type="Proteomes" id="UP001317963">
    <property type="component" value="Chromosome"/>
</dbReference>
<dbReference type="InterPro" id="IPR013766">
    <property type="entry name" value="Thioredoxin_domain"/>
</dbReference>
<dbReference type="CDD" id="cd03013">
    <property type="entry name" value="PRX5_like"/>
    <property type="match status" value="1"/>
</dbReference>
<dbReference type="SUPFAM" id="SSF52833">
    <property type="entry name" value="Thioredoxin-like"/>
    <property type="match status" value="1"/>
</dbReference>
<dbReference type="PANTHER" id="PTHR10430">
    <property type="entry name" value="PEROXIREDOXIN"/>
    <property type="match status" value="1"/>
</dbReference>
<dbReference type="EMBL" id="CP036501">
    <property type="protein sequence ID" value="UZP73355.1"/>
    <property type="molecule type" value="Genomic_DNA"/>
</dbReference>
<keyword evidence="3" id="KW-0676">Redox-active center</keyword>
<evidence type="ECO:0000259" key="4">
    <source>
        <dbReference type="PROSITE" id="PS51352"/>
    </source>
</evidence>
<organism evidence="5 6">
    <name type="scientific">Candidatus Paraluminiphilus aquimaris</name>
    <dbReference type="NCBI Taxonomy" id="2518994"/>
    <lineage>
        <taxon>Bacteria</taxon>
        <taxon>Pseudomonadati</taxon>
        <taxon>Pseudomonadota</taxon>
        <taxon>Gammaproteobacteria</taxon>
        <taxon>Cellvibrionales</taxon>
        <taxon>Halieaceae</taxon>
        <taxon>Candidatus Paraluminiphilus</taxon>
    </lineage>
</organism>
<accession>A0ABY6Q4B9</accession>
<gene>
    <name evidence="5" type="ORF">E0F26_00775</name>
</gene>
<dbReference type="PROSITE" id="PS51352">
    <property type="entry name" value="THIOREDOXIN_2"/>
    <property type="match status" value="1"/>
</dbReference>